<dbReference type="InterPro" id="IPR001789">
    <property type="entry name" value="Sig_transdc_resp-reg_receiver"/>
</dbReference>
<dbReference type="GO" id="GO:0000160">
    <property type="term" value="P:phosphorelay signal transduction system"/>
    <property type="evidence" value="ECO:0007669"/>
    <property type="project" value="InterPro"/>
</dbReference>
<evidence type="ECO:0000256" key="1">
    <source>
        <dbReference type="ARBA" id="ARBA00022553"/>
    </source>
</evidence>
<evidence type="ECO:0000313" key="7">
    <source>
        <dbReference type="Proteomes" id="UP000239735"/>
    </source>
</evidence>
<dbReference type="InterPro" id="IPR016032">
    <property type="entry name" value="Sig_transdc_resp-reg_C-effctor"/>
</dbReference>
<feature type="domain" description="Response regulatory" evidence="5">
    <location>
        <begin position="5"/>
        <end position="120"/>
    </location>
</feature>
<dbReference type="InterPro" id="IPR011006">
    <property type="entry name" value="CheY-like_superfamily"/>
</dbReference>
<protein>
    <submittedName>
        <fullName evidence="6">Putative Transcriptional regulator, LuxR family</fullName>
    </submittedName>
</protein>
<dbReference type="InterPro" id="IPR039420">
    <property type="entry name" value="WalR-like"/>
</dbReference>
<reference evidence="7" key="1">
    <citation type="submission" date="2018-02" db="EMBL/GenBank/DDBJ databases">
        <authorList>
            <person name="Hausmann B."/>
        </authorList>
    </citation>
    <scope>NUCLEOTIDE SEQUENCE [LARGE SCALE GENOMIC DNA]</scope>
    <source>
        <strain evidence="7">Peat soil MAG SbA5</strain>
    </source>
</reference>
<dbReference type="InterPro" id="IPR000792">
    <property type="entry name" value="Tscrpt_reg_LuxR_C"/>
</dbReference>
<dbReference type="SMART" id="SM00421">
    <property type="entry name" value="HTH_LUXR"/>
    <property type="match status" value="1"/>
</dbReference>
<dbReference type="PRINTS" id="PR00038">
    <property type="entry name" value="HTHLUXR"/>
</dbReference>
<dbReference type="Pfam" id="PF00072">
    <property type="entry name" value="Response_reg"/>
    <property type="match status" value="1"/>
</dbReference>
<dbReference type="EMBL" id="OKRB01000115">
    <property type="protein sequence ID" value="SPE26843.1"/>
    <property type="molecule type" value="Genomic_DNA"/>
</dbReference>
<dbReference type="SUPFAM" id="SSF46894">
    <property type="entry name" value="C-terminal effector domain of the bipartite response regulators"/>
    <property type="match status" value="1"/>
</dbReference>
<name>A0A2N9LUN6_9BACT</name>
<dbReference type="Proteomes" id="UP000239735">
    <property type="component" value="Unassembled WGS sequence"/>
</dbReference>
<dbReference type="PROSITE" id="PS50110">
    <property type="entry name" value="RESPONSE_REGULATORY"/>
    <property type="match status" value="1"/>
</dbReference>
<comment type="caution">
    <text evidence="3">Lacks conserved residue(s) required for the propagation of feature annotation.</text>
</comment>
<evidence type="ECO:0000259" key="5">
    <source>
        <dbReference type="PROSITE" id="PS50110"/>
    </source>
</evidence>
<accession>A0A2N9LUN6</accession>
<dbReference type="SMART" id="SM00448">
    <property type="entry name" value="REC"/>
    <property type="match status" value="1"/>
</dbReference>
<proteinExistence type="predicted"/>
<feature type="domain" description="HTH luxR-type" evidence="4">
    <location>
        <begin position="148"/>
        <end position="213"/>
    </location>
</feature>
<sequence>MTEIQLLIADNQPLTLSGLRTAVAGQSDIEVLAECASPDRLMDAVRKHSPDVLLVSTDFFEEKLDALERLVMEIEETRVVLLTNRKDPSFLEEALRCGAKGVIQREWPIQQIPVAIRKVTNGGFWVERTVAERVLENILNGHPVENPETRKIASITQREREVITLICQGFRNKKIAGTLHISEATVSHHLTSIYRKLEVDDRIALVIYSAKQSLVTF</sequence>
<dbReference type="Gene3D" id="3.40.50.2300">
    <property type="match status" value="1"/>
</dbReference>
<dbReference type="InterPro" id="IPR058245">
    <property type="entry name" value="NreC/VraR/RcsB-like_REC"/>
</dbReference>
<dbReference type="PROSITE" id="PS00622">
    <property type="entry name" value="HTH_LUXR_1"/>
    <property type="match status" value="1"/>
</dbReference>
<dbReference type="CDD" id="cd06170">
    <property type="entry name" value="LuxR_C_like"/>
    <property type="match status" value="1"/>
</dbReference>
<dbReference type="GO" id="GO:0006355">
    <property type="term" value="P:regulation of DNA-templated transcription"/>
    <property type="evidence" value="ECO:0007669"/>
    <property type="project" value="InterPro"/>
</dbReference>
<dbReference type="GO" id="GO:0003677">
    <property type="term" value="F:DNA binding"/>
    <property type="evidence" value="ECO:0007669"/>
    <property type="project" value="UniProtKB-KW"/>
</dbReference>
<evidence type="ECO:0000259" key="4">
    <source>
        <dbReference type="PROSITE" id="PS50043"/>
    </source>
</evidence>
<dbReference type="CDD" id="cd17535">
    <property type="entry name" value="REC_NarL-like"/>
    <property type="match status" value="1"/>
</dbReference>
<evidence type="ECO:0000313" key="6">
    <source>
        <dbReference type="EMBL" id="SPE26843.1"/>
    </source>
</evidence>
<dbReference type="PROSITE" id="PS50043">
    <property type="entry name" value="HTH_LUXR_2"/>
    <property type="match status" value="1"/>
</dbReference>
<dbReference type="SUPFAM" id="SSF52172">
    <property type="entry name" value="CheY-like"/>
    <property type="match status" value="1"/>
</dbReference>
<organism evidence="6 7">
    <name type="scientific">Candidatus Sulfuritelmatomonas gaucii</name>
    <dbReference type="NCBI Taxonomy" id="2043161"/>
    <lineage>
        <taxon>Bacteria</taxon>
        <taxon>Pseudomonadati</taxon>
        <taxon>Acidobacteriota</taxon>
        <taxon>Terriglobia</taxon>
        <taxon>Terriglobales</taxon>
        <taxon>Acidobacteriaceae</taxon>
        <taxon>Candidatus Sulfuritelmatomonas</taxon>
    </lineage>
</organism>
<evidence type="ECO:0000256" key="3">
    <source>
        <dbReference type="PROSITE-ProRule" id="PRU00169"/>
    </source>
</evidence>
<dbReference type="Pfam" id="PF00196">
    <property type="entry name" value="GerE"/>
    <property type="match status" value="1"/>
</dbReference>
<dbReference type="PANTHER" id="PTHR43214">
    <property type="entry name" value="TWO-COMPONENT RESPONSE REGULATOR"/>
    <property type="match status" value="1"/>
</dbReference>
<keyword evidence="1" id="KW-0597">Phosphoprotein</keyword>
<keyword evidence="2" id="KW-0238">DNA-binding</keyword>
<dbReference type="AlphaFoldDB" id="A0A2N9LUN6"/>
<gene>
    <name evidence="6" type="ORF">SBA5_560009</name>
</gene>
<evidence type="ECO:0000256" key="2">
    <source>
        <dbReference type="ARBA" id="ARBA00023125"/>
    </source>
</evidence>